<dbReference type="InterPro" id="IPR000073">
    <property type="entry name" value="AB_hydrolase_1"/>
</dbReference>
<name>A0A561F0L2_9ACTN</name>
<evidence type="ECO:0000313" key="3">
    <source>
        <dbReference type="Proteomes" id="UP000318416"/>
    </source>
</evidence>
<keyword evidence="3" id="KW-1185">Reference proteome</keyword>
<reference evidence="2 3" key="1">
    <citation type="submission" date="2019-06" db="EMBL/GenBank/DDBJ databases">
        <title>Sequencing the genomes of 1000 actinobacteria strains.</title>
        <authorList>
            <person name="Klenk H.-P."/>
        </authorList>
    </citation>
    <scope>NUCLEOTIDE SEQUENCE [LARGE SCALE GENOMIC DNA]</scope>
    <source>
        <strain evidence="2 3">DSM 41649</strain>
    </source>
</reference>
<comment type="caution">
    <text evidence="2">The sequence shown here is derived from an EMBL/GenBank/DDBJ whole genome shotgun (WGS) entry which is preliminary data.</text>
</comment>
<dbReference type="PANTHER" id="PTHR43798:SF33">
    <property type="entry name" value="HYDROLASE, PUTATIVE (AFU_ORTHOLOGUE AFUA_2G14860)-RELATED"/>
    <property type="match status" value="1"/>
</dbReference>
<dbReference type="RefSeq" id="WP_145796343.1">
    <property type="nucleotide sequence ID" value="NZ_BAAABR010000025.1"/>
</dbReference>
<sequence>MKPRVLLHEVKGEGPPVVLVPGGLTGWVSWTPLADALSARRRTIRVQPIHNELGSAGERGDAGYTAAIERESLLMTMDALGIETADFTGWSGGGRALIEFALAHPERVRTLTLVEPAAYWILDGLGESDPEVTRLNQFLHALAGQDVCEDDLAEFLELAGLAQSKDQARNHPAWPRWVPHRMALSWSSEQADRPDRDVAELAGIRCPVLLVHGSATTDWLKRVVAVLDERLPDTRILELPGDHACHLENPDAFLAALELHLE</sequence>
<dbReference type="EMBL" id="VIVR01000001">
    <property type="protein sequence ID" value="TWE21403.1"/>
    <property type="molecule type" value="Genomic_DNA"/>
</dbReference>
<protein>
    <submittedName>
        <fullName evidence="2">Pimeloyl-ACP methyl ester carboxylesterase</fullName>
    </submittedName>
</protein>
<organism evidence="2 3">
    <name type="scientific">Kitasatospora atroaurantiaca</name>
    <dbReference type="NCBI Taxonomy" id="285545"/>
    <lineage>
        <taxon>Bacteria</taxon>
        <taxon>Bacillati</taxon>
        <taxon>Actinomycetota</taxon>
        <taxon>Actinomycetes</taxon>
        <taxon>Kitasatosporales</taxon>
        <taxon>Streptomycetaceae</taxon>
        <taxon>Kitasatospora</taxon>
    </lineage>
</organism>
<feature type="domain" description="AB hydrolase-1" evidence="1">
    <location>
        <begin position="15"/>
        <end position="250"/>
    </location>
</feature>
<proteinExistence type="predicted"/>
<accession>A0A561F0L2</accession>
<dbReference type="SUPFAM" id="SSF53474">
    <property type="entry name" value="alpha/beta-Hydrolases"/>
    <property type="match status" value="1"/>
</dbReference>
<dbReference type="Pfam" id="PF00561">
    <property type="entry name" value="Abhydrolase_1"/>
    <property type="match status" value="1"/>
</dbReference>
<dbReference type="GO" id="GO:0003824">
    <property type="term" value="F:catalytic activity"/>
    <property type="evidence" value="ECO:0007669"/>
    <property type="project" value="UniProtKB-ARBA"/>
</dbReference>
<dbReference type="Proteomes" id="UP000318416">
    <property type="component" value="Unassembled WGS sequence"/>
</dbReference>
<dbReference type="PANTHER" id="PTHR43798">
    <property type="entry name" value="MONOACYLGLYCEROL LIPASE"/>
    <property type="match status" value="1"/>
</dbReference>
<dbReference type="InterPro" id="IPR050266">
    <property type="entry name" value="AB_hydrolase_sf"/>
</dbReference>
<dbReference type="Gene3D" id="3.40.50.1820">
    <property type="entry name" value="alpha/beta hydrolase"/>
    <property type="match status" value="1"/>
</dbReference>
<dbReference type="InterPro" id="IPR029058">
    <property type="entry name" value="AB_hydrolase_fold"/>
</dbReference>
<evidence type="ECO:0000313" key="2">
    <source>
        <dbReference type="EMBL" id="TWE21403.1"/>
    </source>
</evidence>
<gene>
    <name evidence="2" type="ORF">FB465_6586</name>
</gene>
<dbReference type="OrthoDB" id="5513277at2"/>
<dbReference type="GO" id="GO:0016020">
    <property type="term" value="C:membrane"/>
    <property type="evidence" value="ECO:0007669"/>
    <property type="project" value="TreeGrafter"/>
</dbReference>
<dbReference type="AlphaFoldDB" id="A0A561F0L2"/>
<evidence type="ECO:0000259" key="1">
    <source>
        <dbReference type="Pfam" id="PF00561"/>
    </source>
</evidence>